<dbReference type="EMBL" id="AGNL01019002">
    <property type="protein sequence ID" value="EJK62262.1"/>
    <property type="molecule type" value="Genomic_DNA"/>
</dbReference>
<dbReference type="Pfam" id="PF07859">
    <property type="entry name" value="Abhydrolase_3"/>
    <property type="match status" value="1"/>
</dbReference>
<evidence type="ECO:0000256" key="2">
    <source>
        <dbReference type="SAM" id="MobiDB-lite"/>
    </source>
</evidence>
<dbReference type="AlphaFoldDB" id="K0SVN3"/>
<dbReference type="InterPro" id="IPR013094">
    <property type="entry name" value="AB_hydrolase_3"/>
</dbReference>
<protein>
    <recommendedName>
        <fullName evidence="3">Alpha/beta hydrolase fold-3 domain-containing protein</fullName>
    </recommendedName>
</protein>
<dbReference type="GO" id="GO:0016787">
    <property type="term" value="F:hydrolase activity"/>
    <property type="evidence" value="ECO:0007669"/>
    <property type="project" value="UniProtKB-KW"/>
</dbReference>
<keyword evidence="5" id="KW-1185">Reference proteome</keyword>
<accession>K0SVN3</accession>
<dbReference type="InterPro" id="IPR029058">
    <property type="entry name" value="AB_hydrolase_fold"/>
</dbReference>
<evidence type="ECO:0000256" key="1">
    <source>
        <dbReference type="ARBA" id="ARBA00022801"/>
    </source>
</evidence>
<dbReference type="PANTHER" id="PTHR48081:SF8">
    <property type="entry name" value="ALPHA_BETA HYDROLASE FOLD-3 DOMAIN-CONTAINING PROTEIN-RELATED"/>
    <property type="match status" value="1"/>
</dbReference>
<feature type="domain" description="Alpha/beta hydrolase fold-3" evidence="3">
    <location>
        <begin position="91"/>
        <end position="334"/>
    </location>
</feature>
<comment type="caution">
    <text evidence="4">The sequence shown here is derived from an EMBL/GenBank/DDBJ whole genome shotgun (WGS) entry which is preliminary data.</text>
</comment>
<evidence type="ECO:0000313" key="4">
    <source>
        <dbReference type="EMBL" id="EJK62262.1"/>
    </source>
</evidence>
<evidence type="ECO:0000313" key="5">
    <source>
        <dbReference type="Proteomes" id="UP000266841"/>
    </source>
</evidence>
<keyword evidence="1" id="KW-0378">Hydrolase</keyword>
<proteinExistence type="predicted"/>
<feature type="region of interest" description="Disordered" evidence="2">
    <location>
        <begin position="384"/>
        <end position="412"/>
    </location>
</feature>
<dbReference type="OrthoDB" id="433474at2759"/>
<feature type="non-terminal residue" evidence="4">
    <location>
        <position position="412"/>
    </location>
</feature>
<reference evidence="4 5" key="1">
    <citation type="journal article" date="2012" name="Genome Biol.">
        <title>Genome and low-iron response of an oceanic diatom adapted to chronic iron limitation.</title>
        <authorList>
            <person name="Lommer M."/>
            <person name="Specht M."/>
            <person name="Roy A.S."/>
            <person name="Kraemer L."/>
            <person name="Andreson R."/>
            <person name="Gutowska M.A."/>
            <person name="Wolf J."/>
            <person name="Bergner S.V."/>
            <person name="Schilhabel M.B."/>
            <person name="Klostermeier U.C."/>
            <person name="Beiko R.G."/>
            <person name="Rosenstiel P."/>
            <person name="Hippler M."/>
            <person name="Laroche J."/>
        </authorList>
    </citation>
    <scope>NUCLEOTIDE SEQUENCE [LARGE SCALE GENOMIC DNA]</scope>
    <source>
        <strain evidence="4 5">CCMP1005</strain>
    </source>
</reference>
<dbReference type="SUPFAM" id="SSF53474">
    <property type="entry name" value="alpha/beta-Hydrolases"/>
    <property type="match status" value="1"/>
</dbReference>
<evidence type="ECO:0000259" key="3">
    <source>
        <dbReference type="Pfam" id="PF07859"/>
    </source>
</evidence>
<feature type="compositionally biased region" description="Basic and acidic residues" evidence="2">
    <location>
        <begin position="45"/>
        <end position="54"/>
    </location>
</feature>
<feature type="region of interest" description="Disordered" evidence="2">
    <location>
        <begin position="1"/>
        <end position="60"/>
    </location>
</feature>
<dbReference type="PANTHER" id="PTHR48081">
    <property type="entry name" value="AB HYDROLASE SUPERFAMILY PROTEIN C4A8.06C"/>
    <property type="match status" value="1"/>
</dbReference>
<name>K0SVN3_THAOC</name>
<sequence>MEAAPPDGGNAPFRRLSRPTPAPSSHARDAARPPPAPRVRLVRRQARDTRKDSPFKGGFVPGAVLNEGSVGATVYSPPHDDGTSSSGGVCLHVHGGGWIWGDSRDQVAHRCLETADVLVAHVVSVEYALFTKPSGDGCSFDPVNDVIVALEWIEENHGKVLGAGPRFVASGESAGAHLLMLAMLRRRDRARAGEETEESAASSSSRFPAERSEPFDERWKCLNLVYGVFDLSGTPSVVTDGDSSVPLSGNDLLFMYDMYTSRMNERLEPDVVALTARDPSLSPMYADLSRLPSSLLTVGTADALVDDTLYMATRLKSFGVDVDLAVYEGGEHGIGHFGAQEDEEMGVEARRYTLEYMKGRLWGNASRESQNHWKTAMAKAAALTGPDRGKREIAQQSESRAKASGSIGGRNC</sequence>
<gene>
    <name evidence="4" type="ORF">THAOC_17130</name>
</gene>
<dbReference type="Proteomes" id="UP000266841">
    <property type="component" value="Unassembled WGS sequence"/>
</dbReference>
<dbReference type="Gene3D" id="3.40.50.1820">
    <property type="entry name" value="alpha/beta hydrolase"/>
    <property type="match status" value="1"/>
</dbReference>
<organism evidence="4 5">
    <name type="scientific">Thalassiosira oceanica</name>
    <name type="common">Marine diatom</name>
    <dbReference type="NCBI Taxonomy" id="159749"/>
    <lineage>
        <taxon>Eukaryota</taxon>
        <taxon>Sar</taxon>
        <taxon>Stramenopiles</taxon>
        <taxon>Ochrophyta</taxon>
        <taxon>Bacillariophyta</taxon>
        <taxon>Coscinodiscophyceae</taxon>
        <taxon>Thalassiosirophycidae</taxon>
        <taxon>Thalassiosirales</taxon>
        <taxon>Thalassiosiraceae</taxon>
        <taxon>Thalassiosira</taxon>
    </lineage>
</organism>
<dbReference type="InterPro" id="IPR050300">
    <property type="entry name" value="GDXG_lipolytic_enzyme"/>
</dbReference>